<feature type="transmembrane region" description="Helical" evidence="1">
    <location>
        <begin position="280"/>
        <end position="301"/>
    </location>
</feature>
<name>A0A9P1CK29_9DINO</name>
<feature type="non-terminal residue" evidence="2">
    <location>
        <position position="901"/>
    </location>
</feature>
<proteinExistence type="predicted"/>
<protein>
    <submittedName>
        <fullName evidence="2">Uncharacterized protein</fullName>
    </submittedName>
</protein>
<organism evidence="2">
    <name type="scientific">Cladocopium goreaui</name>
    <dbReference type="NCBI Taxonomy" id="2562237"/>
    <lineage>
        <taxon>Eukaryota</taxon>
        <taxon>Sar</taxon>
        <taxon>Alveolata</taxon>
        <taxon>Dinophyceae</taxon>
        <taxon>Suessiales</taxon>
        <taxon>Symbiodiniaceae</taxon>
        <taxon>Cladocopium</taxon>
    </lineage>
</organism>
<sequence>VSILGFGYNRTNYQFDQGQRWGRFTAGRGNEIKRYAMFREDVADLAAVSVSKLKVYVPVLTMSLGYVLTVLVEARSGLKFPGPPTFASGLYLNCLGVSFAFMTLSIWLCWHAAMRAQVAMVQLRTRQVRLPVPSQRQLDSARKILSSYEEQGVYDMFRLPFVLPQSGEAPPGAEEEVKFDAEGIKGGYKKGGLPGMAAKMKGKVKDFQEEAGGDLKELGHAARMPGFTSGAPGWVEKEIEGREDMPKASPSGFGLEAPPEPYAHFEAIRQAQKDYWCAEAYARVTFLIGMMIQSFAYWLPIHCIGELGLVWGAMVCSSTLTSAVWIMFRMDVIPSHGGCFPIELGGPFIEAISLAFAYTHHPTSRVDARGGQALDVSRAVAVLVLLMQIGQTIRLYVAWHEFRLAKPWYTITLPVVSQPGNGSPELGAAQESGERLFNQAASCESPVWLPSAFQTVSYLVAPPKVKSQLEKEQRSRDHEGLSEDPMVNVDMTPWYYVRSLLLVTAISWFVLLTGRIVECTMGERMLVTNPGAPPWTRVGRWYGWEAGPITSKHYAHVTPMRGHFAWQKGWGPQGQQEIRELWASDMFGFHPEADMHWSEADAGMQSEPGSILRYAKEGPEPLVGAAGHGKNTWFEGVIQYGRRYTGEHSWLDSGGHRRLQEVVTTVRPVPVTKVVPAAVHFPPSLEPELLACSPEGTIAMTRGGMGAFLPASAAVPWLRGPTWLPLPYEKAEEQGFGTWSPVNFQGLLDFGLARSVSWGQQRLLSHTGSGVVVACPWDGRESRCSALELPGIPSAASATALALLDASEGHPFRAAVLLGDQLQLHALMQHGLGQDWHLEAQVAMPQGAAAVSLTGDQQKVLDLAPGVQVAQTSKRNGLQNCSTEGRRKSYRWVRVASLTDL</sequence>
<comment type="caution">
    <text evidence="2">The sequence shown here is derived from an EMBL/GenBank/DDBJ whole genome shotgun (WGS) entry which is preliminary data.</text>
</comment>
<keyword evidence="1" id="KW-0812">Transmembrane</keyword>
<keyword evidence="1" id="KW-1133">Transmembrane helix</keyword>
<reference evidence="2" key="1">
    <citation type="submission" date="2022-10" db="EMBL/GenBank/DDBJ databases">
        <authorList>
            <person name="Chen Y."/>
            <person name="Dougan E. K."/>
            <person name="Chan C."/>
            <person name="Rhodes N."/>
            <person name="Thang M."/>
        </authorList>
    </citation>
    <scope>NUCLEOTIDE SEQUENCE</scope>
</reference>
<evidence type="ECO:0000313" key="2">
    <source>
        <dbReference type="EMBL" id="CAI3993114.1"/>
    </source>
</evidence>
<keyword evidence="1" id="KW-0472">Membrane</keyword>
<dbReference type="EMBL" id="CAMXCT020001791">
    <property type="protein sequence ID" value="CAL1146489.1"/>
    <property type="molecule type" value="Genomic_DNA"/>
</dbReference>
<evidence type="ECO:0000313" key="4">
    <source>
        <dbReference type="Proteomes" id="UP001152797"/>
    </source>
</evidence>
<keyword evidence="4" id="KW-1185">Reference proteome</keyword>
<gene>
    <name evidence="2" type="ORF">C1SCF055_LOCUS19894</name>
</gene>
<feature type="non-terminal residue" evidence="2">
    <location>
        <position position="1"/>
    </location>
</feature>
<accession>A0A9P1CK29</accession>
<feature type="transmembrane region" description="Helical" evidence="1">
    <location>
        <begin position="55"/>
        <end position="78"/>
    </location>
</feature>
<evidence type="ECO:0000256" key="1">
    <source>
        <dbReference type="SAM" id="Phobius"/>
    </source>
</evidence>
<dbReference type="Proteomes" id="UP001152797">
    <property type="component" value="Unassembled WGS sequence"/>
</dbReference>
<feature type="transmembrane region" description="Helical" evidence="1">
    <location>
        <begin position="90"/>
        <end position="110"/>
    </location>
</feature>
<dbReference type="EMBL" id="CAMXCT030001791">
    <property type="protein sequence ID" value="CAL4780426.1"/>
    <property type="molecule type" value="Genomic_DNA"/>
</dbReference>
<reference evidence="3" key="2">
    <citation type="submission" date="2024-04" db="EMBL/GenBank/DDBJ databases">
        <authorList>
            <person name="Chen Y."/>
            <person name="Shah S."/>
            <person name="Dougan E. K."/>
            <person name="Thang M."/>
            <person name="Chan C."/>
        </authorList>
    </citation>
    <scope>NUCLEOTIDE SEQUENCE [LARGE SCALE GENOMIC DNA]</scope>
</reference>
<feature type="transmembrane region" description="Helical" evidence="1">
    <location>
        <begin position="307"/>
        <end position="328"/>
    </location>
</feature>
<dbReference type="AlphaFoldDB" id="A0A9P1CK29"/>
<dbReference type="EMBL" id="CAMXCT010001791">
    <property type="protein sequence ID" value="CAI3993114.1"/>
    <property type="molecule type" value="Genomic_DNA"/>
</dbReference>
<evidence type="ECO:0000313" key="3">
    <source>
        <dbReference type="EMBL" id="CAL1146489.1"/>
    </source>
</evidence>
<feature type="transmembrane region" description="Helical" evidence="1">
    <location>
        <begin position="495"/>
        <end position="517"/>
    </location>
</feature>